<dbReference type="AlphaFoldDB" id="A0A5B2VCZ1"/>
<feature type="modified residue" description="4-aspartylphosphate" evidence="2">
    <location>
        <position position="191"/>
    </location>
</feature>
<gene>
    <name evidence="4" type="ORF">F0L46_12745</name>
</gene>
<keyword evidence="5" id="KW-1185">Reference proteome</keyword>
<dbReference type="CDD" id="cd00156">
    <property type="entry name" value="REC"/>
    <property type="match status" value="1"/>
</dbReference>
<dbReference type="InterPro" id="IPR050595">
    <property type="entry name" value="Bact_response_regulator"/>
</dbReference>
<comment type="caution">
    <text evidence="4">The sequence shown here is derived from an EMBL/GenBank/DDBJ whole genome shotgun (WGS) entry which is preliminary data.</text>
</comment>
<sequence length="284" mass="31275">MPSHAPRRPAAAGPRWRVLVADDMAGTRLQLSVAIRAFDPNVAILEADTGRATLDCLTREQPEVAFVSLQLPEVTGAEALAIARMKGARPVSILMSNLVLPRWVDLSTELEAYEFLKKPFDPEHVVQLLRAMERMLRPARTLLIEESGQARQVIRRMLEGSRFNLEIDETEDARYGLKLMRLTSYDLVIVDANLSGGNGLEIACQTREISPQSRILLTAGGDMARHASAAKQFGIAALLAKPFYSRDVDIALHAAFELRRPYLLNAIRKVTTAAAVQPGKAAAR</sequence>
<evidence type="ECO:0000313" key="4">
    <source>
        <dbReference type="EMBL" id="KAA2236854.1"/>
    </source>
</evidence>
<dbReference type="InterPro" id="IPR001789">
    <property type="entry name" value="Sig_transdc_resp-reg_receiver"/>
</dbReference>
<keyword evidence="1 2" id="KW-0597">Phosphoprotein</keyword>
<dbReference type="SMART" id="SM00448">
    <property type="entry name" value="REC"/>
    <property type="match status" value="2"/>
</dbReference>
<proteinExistence type="predicted"/>
<evidence type="ECO:0000259" key="3">
    <source>
        <dbReference type="PROSITE" id="PS50110"/>
    </source>
</evidence>
<reference evidence="4 5" key="2">
    <citation type="submission" date="2019-09" db="EMBL/GenBank/DDBJ databases">
        <authorList>
            <person name="Jin C."/>
        </authorList>
    </citation>
    <scope>NUCLEOTIDE SEQUENCE [LARGE SCALE GENOMIC DNA]</scope>
    <source>
        <strain evidence="4 5">BN140002</strain>
    </source>
</reference>
<feature type="domain" description="Response regulatory" evidence="3">
    <location>
        <begin position="140"/>
        <end position="256"/>
    </location>
</feature>
<dbReference type="Proteomes" id="UP000323142">
    <property type="component" value="Unassembled WGS sequence"/>
</dbReference>
<accession>A0A5B2VCZ1</accession>
<protein>
    <submittedName>
        <fullName evidence="4">Response regulator</fullName>
    </submittedName>
</protein>
<dbReference type="Pfam" id="PF00072">
    <property type="entry name" value="Response_reg"/>
    <property type="match status" value="2"/>
</dbReference>
<dbReference type="PANTHER" id="PTHR44591:SF21">
    <property type="entry name" value="TWO-COMPONENT RESPONSE REGULATOR"/>
    <property type="match status" value="1"/>
</dbReference>
<dbReference type="GO" id="GO:0000160">
    <property type="term" value="P:phosphorelay signal transduction system"/>
    <property type="evidence" value="ECO:0007669"/>
    <property type="project" value="InterPro"/>
</dbReference>
<dbReference type="PROSITE" id="PS50110">
    <property type="entry name" value="RESPONSE_REGULATORY"/>
    <property type="match status" value="2"/>
</dbReference>
<dbReference type="InterPro" id="IPR011006">
    <property type="entry name" value="CheY-like_superfamily"/>
</dbReference>
<dbReference type="OrthoDB" id="7979972at2"/>
<dbReference type="Gene3D" id="3.40.50.2300">
    <property type="match status" value="2"/>
</dbReference>
<reference evidence="4 5" key="1">
    <citation type="submission" date="2019-09" db="EMBL/GenBank/DDBJ databases">
        <title>Salinarimonas rosea gen. nov., sp. nov., a new member of the a-2 subgroup of the Proteobacteria.</title>
        <authorList>
            <person name="Liu J."/>
        </authorList>
    </citation>
    <scope>NUCLEOTIDE SEQUENCE [LARGE SCALE GENOMIC DNA]</scope>
    <source>
        <strain evidence="4 5">BN140002</strain>
    </source>
</reference>
<comment type="caution">
    <text evidence="2">Lacks conserved residue(s) required for the propagation of feature annotation.</text>
</comment>
<organism evidence="4 5">
    <name type="scientific">Salinarimonas soli</name>
    <dbReference type="NCBI Taxonomy" id="1638099"/>
    <lineage>
        <taxon>Bacteria</taxon>
        <taxon>Pseudomonadati</taxon>
        <taxon>Pseudomonadota</taxon>
        <taxon>Alphaproteobacteria</taxon>
        <taxon>Hyphomicrobiales</taxon>
        <taxon>Salinarimonadaceae</taxon>
        <taxon>Salinarimonas</taxon>
    </lineage>
</organism>
<feature type="domain" description="Response regulatory" evidence="3">
    <location>
        <begin position="17"/>
        <end position="133"/>
    </location>
</feature>
<dbReference type="SUPFAM" id="SSF52172">
    <property type="entry name" value="CheY-like"/>
    <property type="match status" value="2"/>
</dbReference>
<evidence type="ECO:0000313" key="5">
    <source>
        <dbReference type="Proteomes" id="UP000323142"/>
    </source>
</evidence>
<name>A0A5B2VCZ1_9HYPH</name>
<dbReference type="PANTHER" id="PTHR44591">
    <property type="entry name" value="STRESS RESPONSE REGULATOR PROTEIN 1"/>
    <property type="match status" value="1"/>
</dbReference>
<evidence type="ECO:0000256" key="1">
    <source>
        <dbReference type="ARBA" id="ARBA00022553"/>
    </source>
</evidence>
<dbReference type="EMBL" id="VUOA01000022">
    <property type="protein sequence ID" value="KAA2236854.1"/>
    <property type="molecule type" value="Genomic_DNA"/>
</dbReference>
<evidence type="ECO:0000256" key="2">
    <source>
        <dbReference type="PROSITE-ProRule" id="PRU00169"/>
    </source>
</evidence>